<dbReference type="EMBL" id="BGPR01005156">
    <property type="protein sequence ID" value="GBN07405.1"/>
    <property type="molecule type" value="Genomic_DNA"/>
</dbReference>
<proteinExistence type="predicted"/>
<keyword evidence="4" id="KW-1185">Reference proteome</keyword>
<evidence type="ECO:0000256" key="1">
    <source>
        <dbReference type="SAM" id="MobiDB-lite"/>
    </source>
</evidence>
<dbReference type="InterPro" id="IPR036236">
    <property type="entry name" value="Znf_C2H2_sf"/>
</dbReference>
<comment type="caution">
    <text evidence="3">The sequence shown here is derived from an EMBL/GenBank/DDBJ whole genome shotgun (WGS) entry which is preliminary data.</text>
</comment>
<dbReference type="InterPro" id="IPR013087">
    <property type="entry name" value="Znf_C2H2_type"/>
</dbReference>
<sequence>MDETVAEPYISKMCSPDICAEKSTETGNLHDRFVTRTNEKSRDSETSEKVDSNGRSCVYETCGTNRKNLKSHLRVHKNEKLLSCDVCGKTFRQSSSFKNSIYLFIQKKSLTFVKSATQPSRT</sequence>
<dbReference type="Pfam" id="PF00096">
    <property type="entry name" value="zf-C2H2"/>
    <property type="match status" value="1"/>
</dbReference>
<name>A0A4Y2KYN9_ARAVE</name>
<accession>A0A4Y2KYN9</accession>
<dbReference type="AlphaFoldDB" id="A0A4Y2KYN9"/>
<evidence type="ECO:0000259" key="2">
    <source>
        <dbReference type="Pfam" id="PF00096"/>
    </source>
</evidence>
<organism evidence="3 4">
    <name type="scientific">Araneus ventricosus</name>
    <name type="common">Orbweaver spider</name>
    <name type="synonym">Epeira ventricosa</name>
    <dbReference type="NCBI Taxonomy" id="182803"/>
    <lineage>
        <taxon>Eukaryota</taxon>
        <taxon>Metazoa</taxon>
        <taxon>Ecdysozoa</taxon>
        <taxon>Arthropoda</taxon>
        <taxon>Chelicerata</taxon>
        <taxon>Arachnida</taxon>
        <taxon>Araneae</taxon>
        <taxon>Araneomorphae</taxon>
        <taxon>Entelegynae</taxon>
        <taxon>Araneoidea</taxon>
        <taxon>Araneidae</taxon>
        <taxon>Araneus</taxon>
    </lineage>
</organism>
<protein>
    <recommendedName>
        <fullName evidence="2">C2H2-type domain-containing protein</fullName>
    </recommendedName>
</protein>
<dbReference type="Gene3D" id="3.30.160.60">
    <property type="entry name" value="Classic Zinc Finger"/>
    <property type="match status" value="1"/>
</dbReference>
<dbReference type="Proteomes" id="UP000499080">
    <property type="component" value="Unassembled WGS sequence"/>
</dbReference>
<gene>
    <name evidence="3" type="ORF">AVEN_8006_1</name>
</gene>
<feature type="domain" description="C2H2-type" evidence="2">
    <location>
        <begin position="83"/>
        <end position="98"/>
    </location>
</feature>
<dbReference type="SUPFAM" id="SSF57667">
    <property type="entry name" value="beta-beta-alpha zinc fingers"/>
    <property type="match status" value="1"/>
</dbReference>
<reference evidence="3 4" key="1">
    <citation type="journal article" date="2019" name="Sci. Rep.">
        <title>Orb-weaving spider Araneus ventricosus genome elucidates the spidroin gene catalogue.</title>
        <authorList>
            <person name="Kono N."/>
            <person name="Nakamura H."/>
            <person name="Ohtoshi R."/>
            <person name="Moran D.A.P."/>
            <person name="Shinohara A."/>
            <person name="Yoshida Y."/>
            <person name="Fujiwara M."/>
            <person name="Mori M."/>
            <person name="Tomita M."/>
            <person name="Arakawa K."/>
        </authorList>
    </citation>
    <scope>NUCLEOTIDE SEQUENCE [LARGE SCALE GENOMIC DNA]</scope>
</reference>
<evidence type="ECO:0000313" key="4">
    <source>
        <dbReference type="Proteomes" id="UP000499080"/>
    </source>
</evidence>
<evidence type="ECO:0000313" key="3">
    <source>
        <dbReference type="EMBL" id="GBN07405.1"/>
    </source>
</evidence>
<feature type="region of interest" description="Disordered" evidence="1">
    <location>
        <begin position="30"/>
        <end position="51"/>
    </location>
</feature>